<evidence type="ECO:0008006" key="4">
    <source>
        <dbReference type="Google" id="ProtNLM"/>
    </source>
</evidence>
<dbReference type="Proteomes" id="UP000241074">
    <property type="component" value="Chromosome"/>
</dbReference>
<proteinExistence type="predicted"/>
<feature type="compositionally biased region" description="Pro residues" evidence="1">
    <location>
        <begin position="349"/>
        <end position="366"/>
    </location>
</feature>
<organism evidence="2 3">
    <name type="scientific">Ahniella affigens</name>
    <dbReference type="NCBI Taxonomy" id="2021234"/>
    <lineage>
        <taxon>Bacteria</taxon>
        <taxon>Pseudomonadati</taxon>
        <taxon>Pseudomonadota</taxon>
        <taxon>Gammaproteobacteria</taxon>
        <taxon>Lysobacterales</taxon>
        <taxon>Rhodanobacteraceae</taxon>
        <taxon>Ahniella</taxon>
    </lineage>
</organism>
<dbReference type="KEGG" id="xba:C7S18_03445"/>
<protein>
    <recommendedName>
        <fullName evidence="4">AsmA domain-containing protein</fullName>
    </recommendedName>
</protein>
<dbReference type="EMBL" id="CP027860">
    <property type="protein sequence ID" value="AVP96300.1"/>
    <property type="molecule type" value="Genomic_DNA"/>
</dbReference>
<gene>
    <name evidence="2" type="ORF">C7S18_03445</name>
</gene>
<dbReference type="OrthoDB" id="5965899at2"/>
<dbReference type="AlphaFoldDB" id="A0A2P1PN78"/>
<accession>A0A2P1PN78</accession>
<evidence type="ECO:0000313" key="3">
    <source>
        <dbReference type="Proteomes" id="UP000241074"/>
    </source>
</evidence>
<reference evidence="2 3" key="1">
    <citation type="submission" date="2018-03" db="EMBL/GenBank/DDBJ databases">
        <title>Ahniella affigens gen. nov., sp. nov., a gammaproteobacterium isolated from sandy soil near a stream.</title>
        <authorList>
            <person name="Ko Y."/>
            <person name="Kim J.-H."/>
        </authorList>
    </citation>
    <scope>NUCLEOTIDE SEQUENCE [LARGE SCALE GENOMIC DNA]</scope>
    <source>
        <strain evidence="2 3">D13</strain>
    </source>
</reference>
<keyword evidence="3" id="KW-1185">Reference proteome</keyword>
<feature type="region of interest" description="Disordered" evidence="1">
    <location>
        <begin position="341"/>
        <end position="366"/>
    </location>
</feature>
<name>A0A2P1PN78_9GAMM</name>
<reference evidence="2 3" key="2">
    <citation type="submission" date="2018-03" db="EMBL/GenBank/DDBJ databases">
        <authorList>
            <person name="Keele B.F."/>
        </authorList>
    </citation>
    <scope>NUCLEOTIDE SEQUENCE [LARGE SCALE GENOMIC DNA]</scope>
    <source>
        <strain evidence="2 3">D13</strain>
    </source>
</reference>
<dbReference type="RefSeq" id="WP_106890229.1">
    <property type="nucleotide sequence ID" value="NZ_CP027860.1"/>
</dbReference>
<sequence>MSRSRLRFWALLLIPAFALTLLAINRLREDSERLTRFVQDFVLRETGLSLTSSKPGTFDFWPQLSLSLSDVNLKDGEATVAAARQLSIQLPWSALRGDTLQLGGVQVEALILQGPALGAWWDRQYSADLGPAQPWQWPELTAPLQIDALQWQGSSPDDSWSLKGLSLDRLQPGQMSRLELQVRLPKQEQDIPIVALLTPSQAGPDLQLSPFALNVDPGIANIEISGNAAFNHLQQFGFDGALKTGDLSRRIGMDALDLDQQSALALQTRGYLDGALRLRAVGQLFGEAIDLDIGLPADWRAHLDPPMALLDVLQGQIKLARLRIGMSEWVRLSIEGKPLEETVGTALPPQAPAPAPAPEPRAQPPA</sequence>
<evidence type="ECO:0000313" key="2">
    <source>
        <dbReference type="EMBL" id="AVP96300.1"/>
    </source>
</evidence>
<evidence type="ECO:0000256" key="1">
    <source>
        <dbReference type="SAM" id="MobiDB-lite"/>
    </source>
</evidence>